<dbReference type="InterPro" id="IPR036061">
    <property type="entry name" value="CheW-like_dom_sf"/>
</dbReference>
<gene>
    <name evidence="2" type="ORF">GCM10017643_28000</name>
</gene>
<comment type="caution">
    <text evidence="2">The sequence shown here is derived from an EMBL/GenBank/DDBJ whole genome shotgun (WGS) entry which is preliminary data.</text>
</comment>
<proteinExistence type="predicted"/>
<dbReference type="AlphaFoldDB" id="A0A9W6MZG2"/>
<dbReference type="Proteomes" id="UP001143370">
    <property type="component" value="Unassembled WGS sequence"/>
</dbReference>
<dbReference type="SMART" id="SM00260">
    <property type="entry name" value="CheW"/>
    <property type="match status" value="1"/>
</dbReference>
<dbReference type="SUPFAM" id="SSF50341">
    <property type="entry name" value="CheW-like"/>
    <property type="match status" value="1"/>
</dbReference>
<dbReference type="InterPro" id="IPR002545">
    <property type="entry name" value="CheW-lke_dom"/>
</dbReference>
<dbReference type="EMBL" id="BSFJ01000018">
    <property type="protein sequence ID" value="GLK72684.1"/>
    <property type="molecule type" value="Genomic_DNA"/>
</dbReference>
<dbReference type="Pfam" id="PF01584">
    <property type="entry name" value="CheW"/>
    <property type="match status" value="1"/>
</dbReference>
<keyword evidence="3" id="KW-1185">Reference proteome</keyword>
<protein>
    <recommendedName>
        <fullName evidence="1">CheW-like domain-containing protein</fullName>
    </recommendedName>
</protein>
<dbReference type="GO" id="GO:0007165">
    <property type="term" value="P:signal transduction"/>
    <property type="evidence" value="ECO:0007669"/>
    <property type="project" value="InterPro"/>
</dbReference>
<dbReference type="GO" id="GO:0006935">
    <property type="term" value="P:chemotaxis"/>
    <property type="evidence" value="ECO:0007669"/>
    <property type="project" value="InterPro"/>
</dbReference>
<evidence type="ECO:0000313" key="2">
    <source>
        <dbReference type="EMBL" id="GLK72684.1"/>
    </source>
</evidence>
<accession>A0A9W6MZG2</accession>
<evidence type="ECO:0000259" key="1">
    <source>
        <dbReference type="SMART" id="SM00260"/>
    </source>
</evidence>
<organism evidence="2 3">
    <name type="scientific">Ancylobacter dichloromethanicus</name>
    <dbReference type="NCBI Taxonomy" id="518825"/>
    <lineage>
        <taxon>Bacteria</taxon>
        <taxon>Pseudomonadati</taxon>
        <taxon>Pseudomonadota</taxon>
        <taxon>Alphaproteobacteria</taxon>
        <taxon>Hyphomicrobiales</taxon>
        <taxon>Xanthobacteraceae</taxon>
        <taxon>Ancylobacter</taxon>
    </lineage>
</organism>
<evidence type="ECO:0000313" key="3">
    <source>
        <dbReference type="Proteomes" id="UP001143370"/>
    </source>
</evidence>
<sequence>MDTAPAGRKAGVSWSSICRSPMSPVDSLSAAPRGPVSREAARIAATLRAPSPWPEPARADAPEVERPRAAARLEVLAFSLGGLRFALPAAHIIETMAVAGERWGRLLAMAEAGTLGSSGLPLIRLSARLGLSADTGLAPRPEGAARTRPAQGTLALIGAAGKVRAAVLVDGAPLRQQAVVENMPSSWRDRFGPCADVIDGLALLADGTRAAMIDVPLGVATPRAAMAPEPDTAHLLVRAGRAQMEAVRVATLQSVTPLDRVPGIAVLPMPGRSRRMLLAFGGEGEVIAVDEIVGLAPQGRVGRVGGTRFLTTPAGRYRLLEPAATQPSRPTRQRVLLTAPEGAARAALRDLVRAMGHDVSLADDPRAARLAGSRFDAILFDLDAYGDMRAEGIAAGDAARRIGLASGSLPATPPGFRSVVSADDHVALVLALLARDDRGH</sequence>
<name>A0A9W6MZG2_9HYPH</name>
<reference evidence="2" key="1">
    <citation type="journal article" date="2014" name="Int. J. Syst. Evol. Microbiol.">
        <title>Complete genome sequence of Corynebacterium casei LMG S-19264T (=DSM 44701T), isolated from a smear-ripened cheese.</title>
        <authorList>
            <consortium name="US DOE Joint Genome Institute (JGI-PGF)"/>
            <person name="Walter F."/>
            <person name="Albersmeier A."/>
            <person name="Kalinowski J."/>
            <person name="Ruckert C."/>
        </authorList>
    </citation>
    <scope>NUCLEOTIDE SEQUENCE</scope>
    <source>
        <strain evidence="2">VKM B-2484</strain>
    </source>
</reference>
<reference evidence="2" key="2">
    <citation type="submission" date="2023-01" db="EMBL/GenBank/DDBJ databases">
        <authorList>
            <person name="Sun Q."/>
            <person name="Evtushenko L."/>
        </authorList>
    </citation>
    <scope>NUCLEOTIDE SEQUENCE</scope>
    <source>
        <strain evidence="2">VKM B-2484</strain>
    </source>
</reference>
<feature type="domain" description="CheW-like" evidence="1">
    <location>
        <begin position="70"/>
        <end position="219"/>
    </location>
</feature>